<dbReference type="AlphaFoldDB" id="A0AAV9K195"/>
<protein>
    <recommendedName>
        <fullName evidence="4">Integrase core domain containing protein</fullName>
    </recommendedName>
</protein>
<reference evidence="2 3" key="1">
    <citation type="submission" date="2023-10" db="EMBL/GenBank/DDBJ databases">
        <title>Genome-Wide Identification Analysis in wild type Solanum Pinnatisectum Reveals Some Genes Defensing Phytophthora Infestans.</title>
        <authorList>
            <person name="Sun C."/>
        </authorList>
    </citation>
    <scope>NUCLEOTIDE SEQUENCE [LARGE SCALE GENOMIC DNA]</scope>
    <source>
        <strain evidence="2">LQN</strain>
        <tissue evidence="2">Leaf</tissue>
    </source>
</reference>
<gene>
    <name evidence="2" type="ORF">R3W88_033505</name>
</gene>
<dbReference type="EMBL" id="JAWPEI010000038">
    <property type="protein sequence ID" value="KAK4706944.1"/>
    <property type="molecule type" value="Genomic_DNA"/>
</dbReference>
<accession>A0AAV9K195</accession>
<keyword evidence="3" id="KW-1185">Reference proteome</keyword>
<evidence type="ECO:0000256" key="1">
    <source>
        <dbReference type="SAM" id="Coils"/>
    </source>
</evidence>
<dbReference type="Proteomes" id="UP001311915">
    <property type="component" value="Unassembled WGS sequence"/>
</dbReference>
<organism evidence="2 3">
    <name type="scientific">Solanum pinnatisectum</name>
    <name type="common">tansyleaf nightshade</name>
    <dbReference type="NCBI Taxonomy" id="50273"/>
    <lineage>
        <taxon>Eukaryota</taxon>
        <taxon>Viridiplantae</taxon>
        <taxon>Streptophyta</taxon>
        <taxon>Embryophyta</taxon>
        <taxon>Tracheophyta</taxon>
        <taxon>Spermatophyta</taxon>
        <taxon>Magnoliopsida</taxon>
        <taxon>eudicotyledons</taxon>
        <taxon>Gunneridae</taxon>
        <taxon>Pentapetalae</taxon>
        <taxon>asterids</taxon>
        <taxon>lamiids</taxon>
        <taxon>Solanales</taxon>
        <taxon>Solanaceae</taxon>
        <taxon>Solanoideae</taxon>
        <taxon>Solaneae</taxon>
        <taxon>Solanum</taxon>
    </lineage>
</organism>
<name>A0AAV9K195_9SOLN</name>
<feature type="coiled-coil region" evidence="1">
    <location>
        <begin position="8"/>
        <end position="56"/>
    </location>
</feature>
<evidence type="ECO:0008006" key="4">
    <source>
        <dbReference type="Google" id="ProtNLM"/>
    </source>
</evidence>
<keyword evidence="1" id="KW-0175">Coiled coil</keyword>
<sequence length="213" mass="24618">MSHIEDMMQKMMKRFDTTDENVKEMQNDLSGICQKVDVHEVSIKKLEQQMNKLSTTVNPRHPDTLLSNTIQNLKNNRHCMTVTTRGGKQTIDHPMPSEVEIMVERDDDEIEVTRESMNATEKEAEVTQKVVPIPRPSPSFPQRLVKKTEEGKYHRFITMLKKLSINVSLIEALKQMSGYAKFMKDLVTKKRVVSFENDDRLQHFSAIATRSLV</sequence>
<comment type="caution">
    <text evidence="2">The sequence shown here is derived from an EMBL/GenBank/DDBJ whole genome shotgun (WGS) entry which is preliminary data.</text>
</comment>
<proteinExistence type="predicted"/>
<evidence type="ECO:0000313" key="3">
    <source>
        <dbReference type="Proteomes" id="UP001311915"/>
    </source>
</evidence>
<evidence type="ECO:0000313" key="2">
    <source>
        <dbReference type="EMBL" id="KAK4706944.1"/>
    </source>
</evidence>